<sequence length="1399" mass="154503">DNLARAQAFQLLKSQRLTADSGPVSGTDHFKSALNISNQTKLYLTAMLSQVSSLSHEQIATFLCVPYTTSQLVSKFKEMRNAELNAPKQTNQGIKFKKGEVITLDEDDAKDTPADTVESFVILDSDEEQQNGTDEVIKGKAVDSHWNEYDGGDVEFWSSASPSQTTVNKSGKDRAVGEPKTETEIIADKDHSNGKVADKDNSNGMVADKDNSNRKVADKDNSNGKAADKDNSNGKALVSEISVAVCEVEAQGKDFKNIGEKKEDSIKSGHSLAEDAKESNLNLDQRDSIKSGHSLAEDAKESNLNLDQRDSVIINTKETDKSSDVEIAMNPKVTDGSSEDTEVAMNPKVTDGSSEDMEVAMNPKVTDGSSEDKEIAMNPKESDKSFEDTEVAISPKETVKSLEDKEIAMNPKKTDTSLKHTEKAMNSKVTDGSLEEKEMIMNLKESQHEKKLSSPCVTPMLCSDESSNDSDDVICIESESAEPKKLQKYLSLPASGDPVVTRSVTFMSNNTSEPQYVSAKVGFTNWGPLLHFNFTGDPSHLPTAMFVAEGRSSAENAEAQKPTAYVRLYPPVQSLIPKPNSRGVTIRQRLKELPCLSTAYLKVTTRPGQSWGQPSSSGVKQRQQPSGQTLFPTQATCWARPQNSGKISISLNNSEGLSQSTHFPPCGFSKINFLELQSYLCLYQCRSEPAEPNTHRSTPSEPAEPNAYKSKPSEPAEPNAHKSTPSEPAEPNAHKSTPSEPAEPNVHRSTPSEPAVPNAHRSTSSEPGQPNAAHRNTPSDLPEPNTHINCIPQMKLQDFSDTVQKIVSLLKPDSMDTDKDIKNFISTEECHQGTLDALSSDFHMTLSELVSRMGSSADTELAWLGHLLSKPESRTDGPKQILPDSLNKLTSFQLQLLKNRYWFLNSHLNSERKQILVNLDDCEKKDEVAERWAKEDSRITGTSHDTRSENSGQSHEDMSDSAVGVEVDLREKILKRQKDHSDQENEPKGKKLKPDESAAESTSTDYCADLRPNPPVTDNTSLGFTNESALSTSREKTHQHDAKCLGKFSEKEDAVMEVNSSEKACMKRNSSESSECNICSQTKGECSKPHSGLFKESEINNSALNESCIILDSSAMNESCVILDNSFENGANHVVSVPNSSVSESCLTDGNQIKILETGGCKQTTNPAVEKPEKVPVQNEDMKESLHICISSSSDEDGSKSHRDRSRAENFHPYSVVDDAQPDALIMDNTSDGDESADERWKHKQRWQPCLKKDPYPAKESLHLMLEEAFFLSYGLGCLRILDPEMKVLSLTEMWQKFQILKDEFIPHYVAYHYFRSKGWVPKSGLKFGCDLILYKEGPPFFHGSYSVIVSSVKEKSVLPCTRSDGFNFDQRQANWIYLAGVNRITEQVAKNLMMCYVI</sequence>
<comment type="similarity">
    <text evidence="1">Belongs to the tRNA-intron endonuclease family.</text>
</comment>
<feature type="compositionally biased region" description="Low complexity" evidence="4">
    <location>
        <begin position="607"/>
        <end position="618"/>
    </location>
</feature>
<dbReference type="GO" id="GO:0000213">
    <property type="term" value="F:tRNA-intron lyase activity"/>
    <property type="evidence" value="ECO:0007669"/>
    <property type="project" value="UniProtKB-EC"/>
</dbReference>
<dbReference type="GO" id="GO:0000214">
    <property type="term" value="C:tRNA-intron endonuclease complex"/>
    <property type="evidence" value="ECO:0007669"/>
    <property type="project" value="TreeGrafter"/>
</dbReference>
<feature type="region of interest" description="Disordered" evidence="4">
    <location>
        <begin position="689"/>
        <end position="788"/>
    </location>
</feature>
<name>A0AAV2HX08_LYMST</name>
<feature type="compositionally biased region" description="Polar residues" evidence="4">
    <location>
        <begin position="158"/>
        <end position="169"/>
    </location>
</feature>
<organism evidence="6 7">
    <name type="scientific">Lymnaea stagnalis</name>
    <name type="common">Great pond snail</name>
    <name type="synonym">Helix stagnalis</name>
    <dbReference type="NCBI Taxonomy" id="6523"/>
    <lineage>
        <taxon>Eukaryota</taxon>
        <taxon>Metazoa</taxon>
        <taxon>Spiralia</taxon>
        <taxon>Lophotrochozoa</taxon>
        <taxon>Mollusca</taxon>
        <taxon>Gastropoda</taxon>
        <taxon>Heterobranchia</taxon>
        <taxon>Euthyneura</taxon>
        <taxon>Panpulmonata</taxon>
        <taxon>Hygrophila</taxon>
        <taxon>Lymnaeoidea</taxon>
        <taxon>Lymnaeidae</taxon>
        <taxon>Lymnaea</taxon>
    </lineage>
</organism>
<keyword evidence="7" id="KW-1185">Reference proteome</keyword>
<feature type="compositionally biased region" description="Polar residues" evidence="4">
    <location>
        <begin position="619"/>
        <end position="629"/>
    </location>
</feature>
<dbReference type="SUPFAM" id="SSF53032">
    <property type="entry name" value="tRNA-intron endonuclease catalytic domain-like"/>
    <property type="match status" value="1"/>
</dbReference>
<dbReference type="InterPro" id="IPR006677">
    <property type="entry name" value="tRNA_intron_Endonuc_cat-like"/>
</dbReference>
<reference evidence="6 7" key="1">
    <citation type="submission" date="2024-04" db="EMBL/GenBank/DDBJ databases">
        <authorList>
            <consortium name="Genoscope - CEA"/>
            <person name="William W."/>
        </authorList>
    </citation>
    <scope>NUCLEOTIDE SEQUENCE [LARGE SCALE GENOMIC DNA]</scope>
</reference>
<feature type="region of interest" description="Disordered" evidence="4">
    <location>
        <begin position="606"/>
        <end position="629"/>
    </location>
</feature>
<dbReference type="GO" id="GO:0003676">
    <property type="term" value="F:nucleic acid binding"/>
    <property type="evidence" value="ECO:0007669"/>
    <property type="project" value="InterPro"/>
</dbReference>
<dbReference type="InterPro" id="IPR006676">
    <property type="entry name" value="tRNA_splic"/>
</dbReference>
<dbReference type="InterPro" id="IPR036167">
    <property type="entry name" value="tRNA_intron_Endo_cat-like_sf"/>
</dbReference>
<dbReference type="EMBL" id="CAXITT010000310">
    <property type="protein sequence ID" value="CAL1538718.1"/>
    <property type="molecule type" value="Genomic_DNA"/>
</dbReference>
<dbReference type="InterPro" id="IPR011856">
    <property type="entry name" value="tRNA_endonuc-like_dom_sf"/>
</dbReference>
<evidence type="ECO:0000256" key="4">
    <source>
        <dbReference type="SAM" id="MobiDB-lite"/>
    </source>
</evidence>
<feature type="domain" description="tRNA intron endonuclease catalytic" evidence="5">
    <location>
        <begin position="1305"/>
        <end position="1398"/>
    </location>
</feature>
<feature type="compositionally biased region" description="Basic and acidic residues" evidence="4">
    <location>
        <begin position="1197"/>
        <end position="1210"/>
    </location>
</feature>
<evidence type="ECO:0000313" key="6">
    <source>
        <dbReference type="EMBL" id="CAL1538718.1"/>
    </source>
</evidence>
<accession>A0AAV2HX08</accession>
<feature type="compositionally biased region" description="Basic and acidic residues" evidence="4">
    <location>
        <begin position="170"/>
        <end position="232"/>
    </location>
</feature>
<evidence type="ECO:0000259" key="5">
    <source>
        <dbReference type="Pfam" id="PF01974"/>
    </source>
</evidence>
<proteinExistence type="inferred from homology"/>
<feature type="region of interest" description="Disordered" evidence="4">
    <location>
        <begin position="153"/>
        <end position="235"/>
    </location>
</feature>
<feature type="compositionally biased region" description="Polar residues" evidence="4">
    <location>
        <begin position="760"/>
        <end position="779"/>
    </location>
</feature>
<dbReference type="EC" id="4.6.1.16" evidence="2"/>
<gene>
    <name evidence="6" type="ORF">GSLYS_00012539001</name>
</gene>
<protein>
    <recommendedName>
        <fullName evidence="2">tRNA-intron lyase</fullName>
        <ecNumber evidence="2">4.6.1.16</ecNumber>
    </recommendedName>
</protein>
<dbReference type="Proteomes" id="UP001497497">
    <property type="component" value="Unassembled WGS sequence"/>
</dbReference>
<feature type="compositionally biased region" description="Basic and acidic residues" evidence="4">
    <location>
        <begin position="370"/>
        <end position="387"/>
    </location>
</feature>
<feature type="region of interest" description="Disordered" evidence="4">
    <location>
        <begin position="932"/>
        <end position="1024"/>
    </location>
</feature>
<evidence type="ECO:0000313" key="7">
    <source>
        <dbReference type="Proteomes" id="UP001497497"/>
    </source>
</evidence>
<evidence type="ECO:0000256" key="1">
    <source>
        <dbReference type="ARBA" id="ARBA00008078"/>
    </source>
</evidence>
<feature type="compositionally biased region" description="Basic and acidic residues" evidence="4">
    <location>
        <begin position="252"/>
        <end position="301"/>
    </location>
</feature>
<feature type="compositionally biased region" description="Basic and acidic residues" evidence="4">
    <location>
        <begin position="932"/>
        <end position="958"/>
    </location>
</feature>
<dbReference type="Pfam" id="PF01974">
    <property type="entry name" value="tRNA_int_endo"/>
    <property type="match status" value="1"/>
</dbReference>
<feature type="non-terminal residue" evidence="6">
    <location>
        <position position="1399"/>
    </location>
</feature>
<comment type="caution">
    <text evidence="6">The sequence shown here is derived from an EMBL/GenBank/DDBJ whole genome shotgun (WGS) entry which is preliminary data.</text>
</comment>
<dbReference type="PANTHER" id="PTHR21227:SF0">
    <property type="entry name" value="TRNA-SPLICING ENDONUCLEASE SUBUNIT SEN2"/>
    <property type="match status" value="1"/>
</dbReference>
<dbReference type="GO" id="GO:0000379">
    <property type="term" value="P:tRNA-type intron splice site recognition and cleavage"/>
    <property type="evidence" value="ECO:0007669"/>
    <property type="project" value="TreeGrafter"/>
</dbReference>
<feature type="compositionally biased region" description="Basic and acidic residues" evidence="4">
    <location>
        <begin position="967"/>
        <end position="996"/>
    </location>
</feature>
<dbReference type="GO" id="GO:0005737">
    <property type="term" value="C:cytoplasm"/>
    <property type="evidence" value="ECO:0007669"/>
    <property type="project" value="TreeGrafter"/>
</dbReference>
<dbReference type="CDD" id="cd22363">
    <property type="entry name" value="tRNA-intron_lyase_C"/>
    <property type="match status" value="1"/>
</dbReference>
<feature type="region of interest" description="Disordered" evidence="4">
    <location>
        <begin position="252"/>
        <end position="390"/>
    </location>
</feature>
<feature type="non-terminal residue" evidence="6">
    <location>
        <position position="1"/>
    </location>
</feature>
<dbReference type="Gene3D" id="3.40.1350.10">
    <property type="match status" value="1"/>
</dbReference>
<dbReference type="PANTHER" id="PTHR21227">
    <property type="entry name" value="TRNA-SPLICING ENDONUCLEASE SUBUNIT SEN2"/>
    <property type="match status" value="1"/>
</dbReference>
<feature type="region of interest" description="Disordered" evidence="4">
    <location>
        <begin position="1190"/>
        <end position="1211"/>
    </location>
</feature>
<evidence type="ECO:0000256" key="2">
    <source>
        <dbReference type="ARBA" id="ARBA00012573"/>
    </source>
</evidence>
<evidence type="ECO:0000256" key="3">
    <source>
        <dbReference type="ARBA" id="ARBA00034031"/>
    </source>
</evidence>
<comment type="catalytic activity">
    <reaction evidence="3">
        <text>pretRNA = a 3'-half-tRNA molecule with a 5'-OH end + a 5'-half-tRNA molecule with a 2',3'-cyclic phosphate end + an intron with a 2',3'-cyclic phosphate and a 5'-hydroxyl terminus.</text>
        <dbReference type="EC" id="4.6.1.16"/>
    </reaction>
</comment>